<evidence type="ECO:0000313" key="4">
    <source>
        <dbReference type="Proteomes" id="UP001284601"/>
    </source>
</evidence>
<reference evidence="4" key="1">
    <citation type="submission" date="2023-07" db="EMBL/GenBank/DDBJ databases">
        <title>Conexibacter stalactiti sp. nov., isolated from stalactites in a lava cave and emended description of the genus Conexibacter.</title>
        <authorList>
            <person name="Lee S.D."/>
        </authorList>
    </citation>
    <scope>NUCLEOTIDE SEQUENCE [LARGE SCALE GENOMIC DNA]</scope>
    <source>
        <strain evidence="4">KCTC 39840</strain>
    </source>
</reference>
<evidence type="ECO:0000256" key="1">
    <source>
        <dbReference type="ARBA" id="ARBA00023125"/>
    </source>
</evidence>
<name>A0ABU4HVZ7_9ACTN</name>
<dbReference type="Proteomes" id="UP001284601">
    <property type="component" value="Unassembled WGS sequence"/>
</dbReference>
<dbReference type="PROSITE" id="PS00552">
    <property type="entry name" value="HTH_MERR_1"/>
    <property type="match status" value="1"/>
</dbReference>
<dbReference type="SUPFAM" id="SSF46955">
    <property type="entry name" value="Putative DNA-binding domain"/>
    <property type="match status" value="1"/>
</dbReference>
<comment type="caution">
    <text evidence="3">The sequence shown here is derived from an EMBL/GenBank/DDBJ whole genome shotgun (WGS) entry which is preliminary data.</text>
</comment>
<dbReference type="Gene3D" id="1.10.1660.10">
    <property type="match status" value="1"/>
</dbReference>
<dbReference type="InterPro" id="IPR047057">
    <property type="entry name" value="MerR_fam"/>
</dbReference>
<sequence length="133" mass="15000">MAERAQMLQIGEVAERVGLSLRSVRFYEESGLLTPAARSDGGFRLYTEEQVERLLLIKRMKPLGFSVQEMRDLLTAYDTLEAADADAAQLDAARERIAAFSARTVERIADLRKQLDRAEEFAARLERVQAPRG</sequence>
<dbReference type="Pfam" id="PF13411">
    <property type="entry name" value="MerR_1"/>
    <property type="match status" value="1"/>
</dbReference>
<protein>
    <submittedName>
        <fullName evidence="3">MerR family transcriptional regulator</fullName>
    </submittedName>
</protein>
<evidence type="ECO:0000313" key="3">
    <source>
        <dbReference type="EMBL" id="MDW5597497.1"/>
    </source>
</evidence>
<keyword evidence="1" id="KW-0238">DNA-binding</keyword>
<organism evidence="3 4">
    <name type="scientific">Conexibacter stalactiti</name>
    <dbReference type="NCBI Taxonomy" id="1940611"/>
    <lineage>
        <taxon>Bacteria</taxon>
        <taxon>Bacillati</taxon>
        <taxon>Actinomycetota</taxon>
        <taxon>Thermoleophilia</taxon>
        <taxon>Solirubrobacterales</taxon>
        <taxon>Conexibacteraceae</taxon>
        <taxon>Conexibacter</taxon>
    </lineage>
</organism>
<dbReference type="InterPro" id="IPR009061">
    <property type="entry name" value="DNA-bd_dom_put_sf"/>
</dbReference>
<keyword evidence="4" id="KW-1185">Reference proteome</keyword>
<dbReference type="EMBL" id="JAWSTH010000090">
    <property type="protein sequence ID" value="MDW5597497.1"/>
    <property type="molecule type" value="Genomic_DNA"/>
</dbReference>
<evidence type="ECO:0000259" key="2">
    <source>
        <dbReference type="PROSITE" id="PS50937"/>
    </source>
</evidence>
<accession>A0ABU4HVZ7</accession>
<dbReference type="RefSeq" id="WP_318599962.1">
    <property type="nucleotide sequence ID" value="NZ_JAWSTH010000090.1"/>
</dbReference>
<dbReference type="PRINTS" id="PR00040">
    <property type="entry name" value="HTHMERR"/>
</dbReference>
<proteinExistence type="predicted"/>
<dbReference type="SMART" id="SM00422">
    <property type="entry name" value="HTH_MERR"/>
    <property type="match status" value="1"/>
</dbReference>
<dbReference type="PROSITE" id="PS50937">
    <property type="entry name" value="HTH_MERR_2"/>
    <property type="match status" value="1"/>
</dbReference>
<dbReference type="PANTHER" id="PTHR30204:SF93">
    <property type="entry name" value="HTH MERR-TYPE DOMAIN-CONTAINING PROTEIN"/>
    <property type="match status" value="1"/>
</dbReference>
<dbReference type="InterPro" id="IPR000551">
    <property type="entry name" value="MerR-type_HTH_dom"/>
</dbReference>
<dbReference type="PANTHER" id="PTHR30204">
    <property type="entry name" value="REDOX-CYCLING DRUG-SENSING TRANSCRIPTIONAL ACTIVATOR SOXR"/>
    <property type="match status" value="1"/>
</dbReference>
<gene>
    <name evidence="3" type="ORF">R7226_24320</name>
</gene>
<feature type="domain" description="HTH merR-type" evidence="2">
    <location>
        <begin position="7"/>
        <end position="76"/>
    </location>
</feature>